<gene>
    <name evidence="2" type="ORF">PSTG_06944</name>
</gene>
<accession>A0A0L0VKW3</accession>
<organism evidence="2 3">
    <name type="scientific">Puccinia striiformis f. sp. tritici PST-78</name>
    <dbReference type="NCBI Taxonomy" id="1165861"/>
    <lineage>
        <taxon>Eukaryota</taxon>
        <taxon>Fungi</taxon>
        <taxon>Dikarya</taxon>
        <taxon>Basidiomycota</taxon>
        <taxon>Pucciniomycotina</taxon>
        <taxon>Pucciniomycetes</taxon>
        <taxon>Pucciniales</taxon>
        <taxon>Pucciniaceae</taxon>
        <taxon>Puccinia</taxon>
    </lineage>
</organism>
<dbReference type="Proteomes" id="UP000054564">
    <property type="component" value="Unassembled WGS sequence"/>
</dbReference>
<name>A0A0L0VKW3_9BASI</name>
<dbReference type="PANTHER" id="PTHR47501:SF5">
    <property type="entry name" value="HAT C-TERMINAL DIMERISATION DOMAIN-CONTAINING PROTEIN"/>
    <property type="match status" value="1"/>
</dbReference>
<proteinExistence type="predicted"/>
<dbReference type="EMBL" id="AJIL01000042">
    <property type="protein sequence ID" value="KNE99856.1"/>
    <property type="molecule type" value="Genomic_DNA"/>
</dbReference>
<dbReference type="PANTHER" id="PTHR47501">
    <property type="entry name" value="TRANSPOSASE-RELATED"/>
    <property type="match status" value="1"/>
</dbReference>
<protein>
    <submittedName>
        <fullName evidence="2">Uncharacterized protein</fullName>
    </submittedName>
</protein>
<keyword evidence="3" id="KW-1185">Reference proteome</keyword>
<reference evidence="3" key="1">
    <citation type="submission" date="2014-03" db="EMBL/GenBank/DDBJ databases">
        <title>The Genome Sequence of Puccinia striiformis f. sp. tritici PST-78.</title>
        <authorList>
            <consortium name="The Broad Institute Genome Sequencing Platform"/>
            <person name="Cuomo C."/>
            <person name="Hulbert S."/>
            <person name="Chen X."/>
            <person name="Walker B."/>
            <person name="Young S.K."/>
            <person name="Zeng Q."/>
            <person name="Gargeya S."/>
            <person name="Fitzgerald M."/>
            <person name="Haas B."/>
            <person name="Abouelleil A."/>
            <person name="Alvarado L."/>
            <person name="Arachchi H.M."/>
            <person name="Berlin A.M."/>
            <person name="Chapman S.B."/>
            <person name="Goldberg J."/>
            <person name="Griggs A."/>
            <person name="Gujja S."/>
            <person name="Hansen M."/>
            <person name="Howarth C."/>
            <person name="Imamovic A."/>
            <person name="Larimer J."/>
            <person name="McCowan C."/>
            <person name="Montmayeur A."/>
            <person name="Murphy C."/>
            <person name="Neiman D."/>
            <person name="Pearson M."/>
            <person name="Priest M."/>
            <person name="Roberts A."/>
            <person name="Saif S."/>
            <person name="Shea T."/>
            <person name="Sisk P."/>
            <person name="Sykes S."/>
            <person name="Wortman J."/>
            <person name="Nusbaum C."/>
            <person name="Birren B."/>
        </authorList>
    </citation>
    <scope>NUCLEOTIDE SEQUENCE [LARGE SCALE GENOMIC DNA]</scope>
    <source>
        <strain evidence="3">race PST-78</strain>
    </source>
</reference>
<evidence type="ECO:0000313" key="2">
    <source>
        <dbReference type="EMBL" id="KNE99856.1"/>
    </source>
</evidence>
<feature type="region of interest" description="Disordered" evidence="1">
    <location>
        <begin position="264"/>
        <end position="289"/>
    </location>
</feature>
<comment type="caution">
    <text evidence="2">The sequence shown here is derived from an EMBL/GenBank/DDBJ whole genome shotgun (WGS) entry which is preliminary data.</text>
</comment>
<sequence>MAMMRKPKAKEKPKVDRDGFTHLKLHYHVGFQAEDQTRCNGAIDCTHLQKVCAGQAKAIAQGAKLPPSADKKFAAITKEKKAAQPASGTLTVYITKGRFDINTMNKVPLFQVIQQSLPWAWFDDYLLRVAFDDCNLNLKVFSRTWAPFNARNHKAFIEILVCSINKKWQYVSQHLALQYLSWHHNRKYLAAPSANVIAKHALTTDSGRNNFTMVLALVLGSGLRALKLAKPLKPPAKTPNNFPTLDDIVEGDKDKEVEEIDMETLQLEDSEDSDKVDPDDVSDTSENANKDFEELSGGTVHNGGIGHTLFKSLIPGYGTRWNIAYNCWQRAYAAGEVIDELLEDKANKCVGKASMVHYYKGYEISKKAWENLNSLTIVIWSD</sequence>
<dbReference type="AlphaFoldDB" id="A0A0L0VKW3"/>
<evidence type="ECO:0000313" key="3">
    <source>
        <dbReference type="Proteomes" id="UP000054564"/>
    </source>
</evidence>
<evidence type="ECO:0000256" key="1">
    <source>
        <dbReference type="SAM" id="MobiDB-lite"/>
    </source>
</evidence>